<evidence type="ECO:0000256" key="4">
    <source>
        <dbReference type="ARBA" id="ARBA00023242"/>
    </source>
</evidence>
<organism evidence="7 8">
    <name type="scientific">Caerostris extrusa</name>
    <name type="common">Bark spider</name>
    <name type="synonym">Caerostris bankana</name>
    <dbReference type="NCBI Taxonomy" id="172846"/>
    <lineage>
        <taxon>Eukaryota</taxon>
        <taxon>Metazoa</taxon>
        <taxon>Ecdysozoa</taxon>
        <taxon>Arthropoda</taxon>
        <taxon>Chelicerata</taxon>
        <taxon>Arachnida</taxon>
        <taxon>Araneae</taxon>
        <taxon>Araneomorphae</taxon>
        <taxon>Entelegynae</taxon>
        <taxon>Araneoidea</taxon>
        <taxon>Araneidae</taxon>
        <taxon>Caerostris</taxon>
    </lineage>
</organism>
<evidence type="ECO:0000256" key="2">
    <source>
        <dbReference type="ARBA" id="ARBA00010059"/>
    </source>
</evidence>
<evidence type="ECO:0000256" key="1">
    <source>
        <dbReference type="ARBA" id="ARBA00004123"/>
    </source>
</evidence>
<dbReference type="Pfam" id="PF03153">
    <property type="entry name" value="TFIIA"/>
    <property type="match status" value="1"/>
</dbReference>
<reference evidence="7 8" key="1">
    <citation type="submission" date="2021-06" db="EMBL/GenBank/DDBJ databases">
        <title>Caerostris extrusa draft genome.</title>
        <authorList>
            <person name="Kono N."/>
            <person name="Arakawa K."/>
        </authorList>
    </citation>
    <scope>NUCLEOTIDE SEQUENCE [LARGE SCALE GENOMIC DNA]</scope>
</reference>
<evidence type="ECO:0000256" key="6">
    <source>
        <dbReference type="SAM" id="Phobius"/>
    </source>
</evidence>
<feature type="transmembrane region" description="Helical" evidence="6">
    <location>
        <begin position="325"/>
        <end position="345"/>
    </location>
</feature>
<feature type="compositionally biased region" description="Acidic residues" evidence="5">
    <location>
        <begin position="231"/>
        <end position="280"/>
    </location>
</feature>
<dbReference type="SUPFAM" id="SSF47396">
    <property type="entry name" value="Transcription factor IIA (TFIIA), alpha-helical domain"/>
    <property type="match status" value="1"/>
</dbReference>
<keyword evidence="6" id="KW-1133">Transmembrane helix</keyword>
<evidence type="ECO:0000313" key="8">
    <source>
        <dbReference type="Proteomes" id="UP001054945"/>
    </source>
</evidence>
<comment type="similarity">
    <text evidence="2">Belongs to the TFIIA subunit 1 family.</text>
</comment>
<evidence type="ECO:0000256" key="5">
    <source>
        <dbReference type="SAM" id="MobiDB-lite"/>
    </source>
</evidence>
<dbReference type="EMBL" id="BPLR01020428">
    <property type="protein sequence ID" value="GIX78579.1"/>
    <property type="molecule type" value="Genomic_DNA"/>
</dbReference>
<dbReference type="GO" id="GO:0006367">
    <property type="term" value="P:transcription initiation at RNA polymerase II promoter"/>
    <property type="evidence" value="ECO:0007669"/>
    <property type="project" value="InterPro"/>
</dbReference>
<dbReference type="Gene3D" id="1.10.287.100">
    <property type="match status" value="1"/>
</dbReference>
<keyword evidence="6" id="KW-0472">Membrane</keyword>
<gene>
    <name evidence="7" type="ORF">CEXT_274761</name>
</gene>
<keyword evidence="8" id="KW-1185">Reference proteome</keyword>
<protein>
    <recommendedName>
        <fullName evidence="9">Transcription initiation factor IIA subunit 1</fullName>
    </recommendedName>
</protein>
<dbReference type="PANTHER" id="PTHR12694">
    <property type="entry name" value="TRANSCRIPTION INITIATION FACTOR IIA SUBUNIT 1"/>
    <property type="match status" value="1"/>
</dbReference>
<dbReference type="Proteomes" id="UP001054945">
    <property type="component" value="Unassembled WGS sequence"/>
</dbReference>
<dbReference type="PANTHER" id="PTHR12694:SF8">
    <property type="entry name" value="TRANSCRIPTION INITIATION FACTOR IIA SUBUNIT 1"/>
    <property type="match status" value="1"/>
</dbReference>
<keyword evidence="4" id="KW-0539">Nucleus</keyword>
<evidence type="ECO:0000256" key="3">
    <source>
        <dbReference type="ARBA" id="ARBA00023163"/>
    </source>
</evidence>
<dbReference type="CDD" id="cd07976">
    <property type="entry name" value="TFIIA_alpha_beta_like"/>
    <property type="match status" value="1"/>
</dbReference>
<sequence length="400" mass="44386">MESLEPKLYHSVIEDVINNVREAFIDEGVDEQALTELKQVWEKKLQESKAIEREEAPVTKIVTQTPIQPVPQATTIGGTSATITHQLAMPTGNMIPQALLQYTPGTNDLQKTLHMPGKVTLSLPAHMAQTGLQTLVSGPGTTHVQLPPEFASLFQGNIITSAPNTLQQGSAPLSIITKPNLICGQPISGVYQAITSDQLKNAQQFTVTIPVTTQQSQQPSVVSQIDGANDTSDDDDDDDFPDNDDDRDDDNDDQNEDDIGEEDEEPLNSDDDVSEEDPSDLFDTENVVVCQYDKNHSKQKPVEVPLERWHHELARQRFCVPKGSWGLRVVAPASSLAMTILIIFIHGCRSSHCCTDIILHAAFRCCRGNYYFLSHFIVNKYVVNFLDVILNAYRFKNMSL</sequence>
<dbReference type="GO" id="GO:0005672">
    <property type="term" value="C:transcription factor TFIIA complex"/>
    <property type="evidence" value="ECO:0007669"/>
    <property type="project" value="InterPro"/>
</dbReference>
<evidence type="ECO:0000313" key="7">
    <source>
        <dbReference type="EMBL" id="GIX78579.1"/>
    </source>
</evidence>
<comment type="subcellular location">
    <subcellularLocation>
        <location evidence="1">Nucleus</location>
    </subcellularLocation>
</comment>
<dbReference type="AlphaFoldDB" id="A0AAV4N1H1"/>
<keyword evidence="6" id="KW-0812">Transmembrane</keyword>
<keyword evidence="3" id="KW-0804">Transcription</keyword>
<evidence type="ECO:0008006" key="9">
    <source>
        <dbReference type="Google" id="ProtNLM"/>
    </source>
</evidence>
<comment type="caution">
    <text evidence="7">The sequence shown here is derived from an EMBL/GenBank/DDBJ whole genome shotgun (WGS) entry which is preliminary data.</text>
</comment>
<dbReference type="FunFam" id="1.10.287.100:FF:000001">
    <property type="entry name" value="Transcription initiation factor IIA subunit"/>
    <property type="match status" value="1"/>
</dbReference>
<dbReference type="SMART" id="SM01371">
    <property type="entry name" value="TFIIA"/>
    <property type="match status" value="1"/>
</dbReference>
<proteinExistence type="inferred from homology"/>
<feature type="compositionally biased region" description="Low complexity" evidence="5">
    <location>
        <begin position="211"/>
        <end position="225"/>
    </location>
</feature>
<accession>A0AAV4N1H1</accession>
<name>A0AAV4N1H1_CAEEX</name>
<feature type="region of interest" description="Disordered" evidence="5">
    <location>
        <begin position="211"/>
        <end position="280"/>
    </location>
</feature>
<dbReference type="InterPro" id="IPR004855">
    <property type="entry name" value="TFIIA_asu/bsu"/>
</dbReference>